<dbReference type="PANTHER" id="PTHR24321">
    <property type="entry name" value="DEHYDROGENASES, SHORT CHAIN"/>
    <property type="match status" value="1"/>
</dbReference>
<dbReference type="InterPro" id="IPR036291">
    <property type="entry name" value="NAD(P)-bd_dom_sf"/>
</dbReference>
<dbReference type="Gene3D" id="3.40.50.720">
    <property type="entry name" value="NAD(P)-binding Rossmann-like Domain"/>
    <property type="match status" value="1"/>
</dbReference>
<dbReference type="CDD" id="cd05233">
    <property type="entry name" value="SDR_c"/>
    <property type="match status" value="1"/>
</dbReference>
<proteinExistence type="inferred from homology"/>
<evidence type="ECO:0000256" key="1">
    <source>
        <dbReference type="ARBA" id="ARBA00006484"/>
    </source>
</evidence>
<comment type="similarity">
    <text evidence="1">Belongs to the short-chain dehydrogenases/reductases (SDR) family.</text>
</comment>
<gene>
    <name evidence="3" type="ORF">QO018_003420</name>
</gene>
<dbReference type="InterPro" id="IPR020904">
    <property type="entry name" value="Sc_DH/Rdtase_CS"/>
</dbReference>
<dbReference type="PRINTS" id="PR00080">
    <property type="entry name" value="SDRFAMILY"/>
</dbReference>
<keyword evidence="2" id="KW-0560">Oxidoreductase</keyword>
<accession>A0ABU0MM56</accession>
<name>A0ABU0MM56_9PROT</name>
<dbReference type="PANTHER" id="PTHR24321:SF8">
    <property type="entry name" value="ESTRADIOL 17-BETA-DEHYDROGENASE 8-RELATED"/>
    <property type="match status" value="1"/>
</dbReference>
<sequence length="245" mass="25438">MKQALENRIALVTGAARGIGRATAMTLRARGALVVATDISETVHELSSDGIVTLTGDIALEETARRSVALALERFGGLDILVNNAGRTMNRPLIDMTIEDWDSVMSVNARGTFLHAREAVRAMIAGNGGAIVNVASIVAQVAMKDTAAYAASKGAIAQLTKVIAVEYGDRNVRANAVAPGVVETDILEDIVPDSRATLASYGPAHPLGRVGQPQEIAEVIAFLASPASAFMTGSLVTVDGGFTAL</sequence>
<keyword evidence="4" id="KW-1185">Reference proteome</keyword>
<dbReference type="Proteomes" id="UP001244552">
    <property type="component" value="Unassembled WGS sequence"/>
</dbReference>
<dbReference type="RefSeq" id="WP_209983500.1">
    <property type="nucleotide sequence ID" value="NZ_JAGINO010000011.1"/>
</dbReference>
<evidence type="ECO:0000313" key="3">
    <source>
        <dbReference type="EMBL" id="MDQ0534545.1"/>
    </source>
</evidence>
<dbReference type="SUPFAM" id="SSF51735">
    <property type="entry name" value="NAD(P)-binding Rossmann-fold domains"/>
    <property type="match status" value="1"/>
</dbReference>
<evidence type="ECO:0000313" key="4">
    <source>
        <dbReference type="Proteomes" id="UP001244552"/>
    </source>
</evidence>
<dbReference type="PROSITE" id="PS00061">
    <property type="entry name" value="ADH_SHORT"/>
    <property type="match status" value="1"/>
</dbReference>
<dbReference type="InterPro" id="IPR002347">
    <property type="entry name" value="SDR_fam"/>
</dbReference>
<dbReference type="EMBL" id="JAUSVU010000012">
    <property type="protein sequence ID" value="MDQ0534545.1"/>
    <property type="molecule type" value="Genomic_DNA"/>
</dbReference>
<protein>
    <submittedName>
        <fullName evidence="3">NAD(P)-dependent dehydrogenase (Short-subunit alcohol dehydrogenase family)</fullName>
    </submittedName>
</protein>
<reference evidence="3 4" key="1">
    <citation type="submission" date="2023-07" db="EMBL/GenBank/DDBJ databases">
        <title>Genomic Encyclopedia of Type Strains, Phase IV (KMG-IV): sequencing the most valuable type-strain genomes for metagenomic binning, comparative biology and taxonomic classification.</title>
        <authorList>
            <person name="Goeker M."/>
        </authorList>
    </citation>
    <scope>NUCLEOTIDE SEQUENCE [LARGE SCALE GENOMIC DNA]</scope>
    <source>
        <strain evidence="3 4">DSM 19922</strain>
    </source>
</reference>
<dbReference type="NCBIfam" id="NF005559">
    <property type="entry name" value="PRK07231.1"/>
    <property type="match status" value="1"/>
</dbReference>
<organism evidence="3 4">
    <name type="scientific">Azospirillum picis</name>
    <dbReference type="NCBI Taxonomy" id="488438"/>
    <lineage>
        <taxon>Bacteria</taxon>
        <taxon>Pseudomonadati</taxon>
        <taxon>Pseudomonadota</taxon>
        <taxon>Alphaproteobacteria</taxon>
        <taxon>Rhodospirillales</taxon>
        <taxon>Azospirillaceae</taxon>
        <taxon>Azospirillum</taxon>
    </lineage>
</organism>
<dbReference type="PRINTS" id="PR00081">
    <property type="entry name" value="GDHRDH"/>
</dbReference>
<dbReference type="Pfam" id="PF13561">
    <property type="entry name" value="adh_short_C2"/>
    <property type="match status" value="1"/>
</dbReference>
<evidence type="ECO:0000256" key="2">
    <source>
        <dbReference type="ARBA" id="ARBA00023002"/>
    </source>
</evidence>
<comment type="caution">
    <text evidence="3">The sequence shown here is derived from an EMBL/GenBank/DDBJ whole genome shotgun (WGS) entry which is preliminary data.</text>
</comment>